<accession>A0ABV4WTK1</accession>
<protein>
    <submittedName>
        <fullName evidence="1">Type I-U CRISPR-associated protein Csx17</fullName>
    </submittedName>
</protein>
<comment type="caution">
    <text evidence="1">The sequence shown here is derived from an EMBL/GenBank/DDBJ whole genome shotgun (WGS) entry which is preliminary data.</text>
</comment>
<evidence type="ECO:0000313" key="1">
    <source>
        <dbReference type="EMBL" id="MFB2838172.1"/>
    </source>
</evidence>
<sequence length="714" mass="80335">MPESITLQGCTPEPLSNYLKALGVLRLIVEQKQDPQAKCYWLNDAFVLVTHLTQERLEKFLLDRYKPTPLIAPWNGSTGFYPKDTAQKRLLNSIQQAKSERLKIYGETITKAQEQVDDLKLTVQPKDKDEKRRLLERLRNELPDEAVKWLDTCALVTSKDLQFPPLTGTGGNDGNFEFSRTFMQQLQELIDFDTGEPTANAPALLKAALFDATLPGLPFSGKIGQFNPIAAGGANAAPGYDADSRVNPWDFVLMLEGIMLFTAGATRRYEQSEQGGLAYPFTVRPSNVGYGSASDGDDARAELWIPLWSAPAGLGELQVLFSEGRAKVGDRTARYGVDFYRAVSNLGRNRGINEFIRYSFQVRNGLSYFAIPLDRFQPQSNPQVDRLKEIDNWLDSFRRAAQDDKAPASVKRAHRRLETAIIDLSRGKAFLLDVLIALGEAEAALDSSLKFTQDKFLRPLPLLESGWIDDCKEESSEFRLALALASNNLRQRLVRVRQKTDSRNSRFWEWADKEDGITTWKKGNLVSNLIAWLRREEIEVQQQHLTYFSEQPKTYKLFAALDDVVRWIDKSVNDERVEAIARGLSLVDLSESFKLPKPPELPIPVAYSLAKLVQHRRINQEACQTVFGRYILAQDLIIPRVSSLLGKLAAGDCYTATQLAIRRLSASGLNPSVAQGVYEPSDRTQRVASALAFPISDLDLARLLKQIRKYDSKE</sequence>
<dbReference type="InterPro" id="IPR026483">
    <property type="entry name" value="Cas_Csx17"/>
</dbReference>
<proteinExistence type="predicted"/>
<reference evidence="1 2" key="1">
    <citation type="submission" date="2024-09" db="EMBL/GenBank/DDBJ databases">
        <title>Floridaenema gen nov. (Aerosakkonemataceae, Aerosakkonematales ord. nov., Cyanobacteria) from benthic tropical and subtropical fresh waters, with the description of four new species.</title>
        <authorList>
            <person name="Moretto J.A."/>
            <person name="Berthold D.E."/>
            <person name="Lefler F.W."/>
            <person name="Huang I.-S."/>
            <person name="Laughinghouse H. IV."/>
        </authorList>
    </citation>
    <scope>NUCLEOTIDE SEQUENCE [LARGE SCALE GENOMIC DNA]</scope>
    <source>
        <strain evidence="1 2">BLCC-F167</strain>
    </source>
</reference>
<evidence type="ECO:0000313" key="2">
    <source>
        <dbReference type="Proteomes" id="UP001576780"/>
    </source>
</evidence>
<dbReference type="NCBIfam" id="TIGR04113">
    <property type="entry name" value="cas_csx17"/>
    <property type="match status" value="1"/>
</dbReference>
<dbReference type="Proteomes" id="UP001576780">
    <property type="component" value="Unassembled WGS sequence"/>
</dbReference>
<keyword evidence="2" id="KW-1185">Reference proteome</keyword>
<name>A0ABV4WTK1_9CYAN</name>
<dbReference type="RefSeq" id="WP_413280498.1">
    <property type="nucleotide sequence ID" value="NZ_JBHFNT010000240.1"/>
</dbReference>
<dbReference type="EMBL" id="JBHFNT010000240">
    <property type="protein sequence ID" value="MFB2838172.1"/>
    <property type="molecule type" value="Genomic_DNA"/>
</dbReference>
<gene>
    <name evidence="1" type="primary">csx17</name>
    <name evidence="1" type="ORF">ACE1CA_27050</name>
</gene>
<organism evidence="1 2">
    <name type="scientific">Floridaenema evergladense BLCC-F167</name>
    <dbReference type="NCBI Taxonomy" id="3153639"/>
    <lineage>
        <taxon>Bacteria</taxon>
        <taxon>Bacillati</taxon>
        <taxon>Cyanobacteriota</taxon>
        <taxon>Cyanophyceae</taxon>
        <taxon>Oscillatoriophycideae</taxon>
        <taxon>Aerosakkonematales</taxon>
        <taxon>Aerosakkonemataceae</taxon>
        <taxon>Floridanema</taxon>
        <taxon>Floridanema evergladense</taxon>
    </lineage>
</organism>